<evidence type="ECO:0000256" key="2">
    <source>
        <dbReference type="SAM" id="SignalP"/>
    </source>
</evidence>
<keyword evidence="3" id="KW-1185">Reference proteome</keyword>
<feature type="compositionally biased region" description="Basic and acidic residues" evidence="1">
    <location>
        <begin position="105"/>
        <end position="116"/>
    </location>
</feature>
<feature type="region of interest" description="Disordered" evidence="1">
    <location>
        <begin position="62"/>
        <end position="180"/>
    </location>
</feature>
<feature type="compositionally biased region" description="Low complexity" evidence="1">
    <location>
        <begin position="403"/>
        <end position="425"/>
    </location>
</feature>
<feature type="region of interest" description="Disordered" evidence="1">
    <location>
        <begin position="552"/>
        <end position="614"/>
    </location>
</feature>
<accession>A0A9C6XCB1</accession>
<feature type="compositionally biased region" description="Low complexity" evidence="1">
    <location>
        <begin position="634"/>
        <end position="653"/>
    </location>
</feature>
<gene>
    <name evidence="4" type="primary">LOC113216884</name>
</gene>
<feature type="compositionally biased region" description="Pro residues" evidence="1">
    <location>
        <begin position="162"/>
        <end position="173"/>
    </location>
</feature>
<dbReference type="RefSeq" id="XP_052132497.1">
    <property type="nucleotide sequence ID" value="XM_052276537.1"/>
</dbReference>
<keyword evidence="2" id="KW-0732">Signal</keyword>
<sequence length="682" mass="70668">MAVRGVVAPALAATACVLLAVVRASSHHRVTLGRMMPLEDGAVVTGSPATTMGISLRVVRRAEGSHAPEHPLGSYTRPPSTTATPPHEDGGEEEAATASTPTNNDHSEDHDHEHEPTAAPDDTSSPDPERRRGARLHRRPAKNTSSRTAEATSALRINSAPAAPPAPPAPPAAPTAAALAPGDDGVVRKALVRVMLLPHKGTASPPGHAVDDLALRSSNDDDWVDEGEARAVHTGAHHPHLMRGRLIPEEPAPTATTAAAAARPHDAKPILHISSSHQLRVMADDEGGRPNLVLSYDSDQDSAVVISSKRQHVEMRGPISIGNLGPFGPVHLGGAAPSSHLSLHKAADTNQTHRHKLVFTIERSGEHDGAAASSSPEGHSLSLQELLHSPVALNFAVPLAVSSSAPSTTPAATAAAPADAQEAPVGSGIIGEPSLDQVQQQTGPPLPIPWPWPCEPNCPPAQATAVPEVQPNGRDVPTRPVETPPVTSGLVPMGDDAMQPPTPEPPFEGAPGASGSWAAAAPLGAMPLGAMPFGSVPYSAGAKSRMMHGRLLDSEPHHDGHPSADEEGHEGAAGHDLGRAMPKESKAEDEEGNAVRLAKEGAQRTRSWAQARGRGAHAVELAARHLASRMLRRTPSTSTAAASSSTVSSTAPPAHLMSWPVLPSFDSHQDKAAVIQLTRTAG</sequence>
<reference evidence="4" key="1">
    <citation type="submission" date="2025-08" db="UniProtKB">
        <authorList>
            <consortium name="RefSeq"/>
        </authorList>
    </citation>
    <scope>IDENTIFICATION</scope>
    <source>
        <tissue evidence="4">Whole organism</tissue>
    </source>
</reference>
<dbReference type="AlphaFoldDB" id="A0A9C6XCB1"/>
<feature type="compositionally biased region" description="Polar residues" evidence="1">
    <location>
        <begin position="142"/>
        <end position="151"/>
    </location>
</feature>
<name>A0A9C6XCB1_FRAOC</name>
<evidence type="ECO:0000313" key="3">
    <source>
        <dbReference type="Proteomes" id="UP000504606"/>
    </source>
</evidence>
<evidence type="ECO:0000313" key="4">
    <source>
        <dbReference type="RefSeq" id="XP_052132497.1"/>
    </source>
</evidence>
<dbReference type="PROSITE" id="PS51257">
    <property type="entry name" value="PROKAR_LIPOPROTEIN"/>
    <property type="match status" value="1"/>
</dbReference>
<feature type="chain" id="PRO_5038999333" evidence="2">
    <location>
        <begin position="25"/>
        <end position="682"/>
    </location>
</feature>
<feature type="signal peptide" evidence="2">
    <location>
        <begin position="1"/>
        <end position="24"/>
    </location>
</feature>
<feature type="compositionally biased region" description="Basic residues" evidence="1">
    <location>
        <begin position="132"/>
        <end position="141"/>
    </location>
</feature>
<dbReference type="Proteomes" id="UP000504606">
    <property type="component" value="Unplaced"/>
</dbReference>
<feature type="compositionally biased region" description="Basic and acidic residues" evidence="1">
    <location>
        <begin position="552"/>
        <end position="586"/>
    </location>
</feature>
<proteinExistence type="predicted"/>
<dbReference type="GeneID" id="113216884"/>
<feature type="region of interest" description="Disordered" evidence="1">
    <location>
        <begin position="464"/>
        <end position="514"/>
    </location>
</feature>
<feature type="compositionally biased region" description="Low complexity" evidence="1">
    <location>
        <begin position="478"/>
        <end position="487"/>
    </location>
</feature>
<organism evidence="3 4">
    <name type="scientific">Frankliniella occidentalis</name>
    <name type="common">Western flower thrips</name>
    <name type="synonym">Euthrips occidentalis</name>
    <dbReference type="NCBI Taxonomy" id="133901"/>
    <lineage>
        <taxon>Eukaryota</taxon>
        <taxon>Metazoa</taxon>
        <taxon>Ecdysozoa</taxon>
        <taxon>Arthropoda</taxon>
        <taxon>Hexapoda</taxon>
        <taxon>Insecta</taxon>
        <taxon>Pterygota</taxon>
        <taxon>Neoptera</taxon>
        <taxon>Paraneoptera</taxon>
        <taxon>Thysanoptera</taxon>
        <taxon>Terebrantia</taxon>
        <taxon>Thripoidea</taxon>
        <taxon>Thripidae</taxon>
        <taxon>Frankliniella</taxon>
    </lineage>
</organism>
<evidence type="ECO:0000256" key="1">
    <source>
        <dbReference type="SAM" id="MobiDB-lite"/>
    </source>
</evidence>
<protein>
    <submittedName>
        <fullName evidence="4">Uncharacterized protein LOC113216884</fullName>
    </submittedName>
</protein>
<dbReference type="KEGG" id="foc:113216884"/>
<feature type="region of interest" description="Disordered" evidence="1">
    <location>
        <begin position="629"/>
        <end position="653"/>
    </location>
</feature>
<feature type="region of interest" description="Disordered" evidence="1">
    <location>
        <begin position="403"/>
        <end position="431"/>
    </location>
</feature>